<dbReference type="PROSITE" id="PS50931">
    <property type="entry name" value="HTH_LYSR"/>
    <property type="match status" value="1"/>
</dbReference>
<dbReference type="Pfam" id="PF00126">
    <property type="entry name" value="HTH_1"/>
    <property type="match status" value="1"/>
</dbReference>
<dbReference type="InterPro" id="IPR005119">
    <property type="entry name" value="LysR_subst-bd"/>
</dbReference>
<dbReference type="PANTHER" id="PTHR30346">
    <property type="entry name" value="TRANSCRIPTIONAL DUAL REGULATOR HCAR-RELATED"/>
    <property type="match status" value="1"/>
</dbReference>
<reference evidence="6 7" key="1">
    <citation type="journal article" date="2024" name="Chem. Sci.">
        <title>Discovery of megapolipeptins by genome mining of a Burkholderiales bacteria collection.</title>
        <authorList>
            <person name="Paulo B.S."/>
            <person name="Recchia M.J.J."/>
            <person name="Lee S."/>
            <person name="Fergusson C.H."/>
            <person name="Romanowski S.B."/>
            <person name="Hernandez A."/>
            <person name="Krull N."/>
            <person name="Liu D.Y."/>
            <person name="Cavanagh H."/>
            <person name="Bos A."/>
            <person name="Gray C.A."/>
            <person name="Murphy B.T."/>
            <person name="Linington R.G."/>
            <person name="Eustaquio A.S."/>
        </authorList>
    </citation>
    <scope>NUCLEOTIDE SEQUENCE [LARGE SCALE GENOMIC DNA]</scope>
    <source>
        <strain evidence="6 7">RL17-350-BIC-E</strain>
    </source>
</reference>
<evidence type="ECO:0000256" key="4">
    <source>
        <dbReference type="ARBA" id="ARBA00023163"/>
    </source>
</evidence>
<dbReference type="Gene3D" id="1.10.10.10">
    <property type="entry name" value="Winged helix-like DNA-binding domain superfamily/Winged helix DNA-binding domain"/>
    <property type="match status" value="1"/>
</dbReference>
<dbReference type="CDD" id="cd08414">
    <property type="entry name" value="PBP2_LTTR_aromatics_like"/>
    <property type="match status" value="1"/>
</dbReference>
<protein>
    <submittedName>
        <fullName evidence="6">LysR family transcriptional regulator</fullName>
    </submittedName>
</protein>
<comment type="caution">
    <text evidence="6">The sequence shown here is derived from an EMBL/GenBank/DDBJ whole genome shotgun (WGS) entry which is preliminary data.</text>
</comment>
<dbReference type="RefSeq" id="WP_408155057.1">
    <property type="nucleotide sequence ID" value="NZ_JAQQCL010000017.1"/>
</dbReference>
<dbReference type="Proteomes" id="UP001629392">
    <property type="component" value="Unassembled WGS sequence"/>
</dbReference>
<organism evidence="6 7">
    <name type="scientific">Paraburkholderia strydomiana</name>
    <dbReference type="NCBI Taxonomy" id="1245417"/>
    <lineage>
        <taxon>Bacteria</taxon>
        <taxon>Pseudomonadati</taxon>
        <taxon>Pseudomonadota</taxon>
        <taxon>Betaproteobacteria</taxon>
        <taxon>Burkholderiales</taxon>
        <taxon>Burkholderiaceae</taxon>
        <taxon>Paraburkholderia</taxon>
    </lineage>
</organism>
<dbReference type="SUPFAM" id="SSF46785">
    <property type="entry name" value="Winged helix' DNA-binding domain"/>
    <property type="match status" value="1"/>
</dbReference>
<dbReference type="PANTHER" id="PTHR30346:SF0">
    <property type="entry name" value="HCA OPERON TRANSCRIPTIONAL ACTIVATOR HCAR"/>
    <property type="match status" value="1"/>
</dbReference>
<gene>
    <name evidence="6" type="ORF">PQQ73_21575</name>
</gene>
<keyword evidence="4" id="KW-0804">Transcription</keyword>
<keyword evidence="7" id="KW-1185">Reference proteome</keyword>
<dbReference type="Gene3D" id="3.40.190.10">
    <property type="entry name" value="Periplasmic binding protein-like II"/>
    <property type="match status" value="2"/>
</dbReference>
<evidence type="ECO:0000256" key="1">
    <source>
        <dbReference type="ARBA" id="ARBA00009437"/>
    </source>
</evidence>
<sequence length="301" mass="33464">MDIRHLRCFVAVAEELHFARAAERLHIDQSPLSRAIKELESELGVQLFERSTRSTRLTWAGQVFLEDARRVFAALDQAKVNVKAAANGYHRTLRVAISDGIVPSRLAALLAQCRVEEPEVEVRLFQVPLAQQLKGLRSDLYDVGFAQSDDVGDGFLSDPIWHDPLVVAVPARHPLLASKRIPLEDVLRYPLVLCHPEACEGCARQIGRVLRAVDVEPIVADHVSTPDMLLALVAAGYGIGLTNATHIEDFRHPDVVARPLAGRAVMLTTYLLRPDIEPSEPLRHFIERVKPELEIILGDKS</sequence>
<dbReference type="SUPFAM" id="SSF53850">
    <property type="entry name" value="Periplasmic binding protein-like II"/>
    <property type="match status" value="1"/>
</dbReference>
<name>A0ABW9EIR8_9BURK</name>
<dbReference type="Pfam" id="PF03466">
    <property type="entry name" value="LysR_substrate"/>
    <property type="match status" value="1"/>
</dbReference>
<dbReference type="InterPro" id="IPR036390">
    <property type="entry name" value="WH_DNA-bd_sf"/>
</dbReference>
<evidence type="ECO:0000313" key="7">
    <source>
        <dbReference type="Proteomes" id="UP001629392"/>
    </source>
</evidence>
<dbReference type="InterPro" id="IPR036388">
    <property type="entry name" value="WH-like_DNA-bd_sf"/>
</dbReference>
<keyword evidence="3" id="KW-0238">DNA-binding</keyword>
<keyword evidence="2" id="KW-0805">Transcription regulation</keyword>
<proteinExistence type="inferred from homology"/>
<dbReference type="PRINTS" id="PR00039">
    <property type="entry name" value="HTHLYSR"/>
</dbReference>
<feature type="domain" description="HTH lysR-type" evidence="5">
    <location>
        <begin position="1"/>
        <end position="58"/>
    </location>
</feature>
<dbReference type="EMBL" id="JAQQCL010000017">
    <property type="protein sequence ID" value="MFM0718925.1"/>
    <property type="molecule type" value="Genomic_DNA"/>
</dbReference>
<evidence type="ECO:0000256" key="2">
    <source>
        <dbReference type="ARBA" id="ARBA00023015"/>
    </source>
</evidence>
<dbReference type="InterPro" id="IPR000847">
    <property type="entry name" value="LysR_HTH_N"/>
</dbReference>
<evidence type="ECO:0000259" key="5">
    <source>
        <dbReference type="PROSITE" id="PS50931"/>
    </source>
</evidence>
<accession>A0ABW9EIR8</accession>
<comment type="similarity">
    <text evidence="1">Belongs to the LysR transcriptional regulatory family.</text>
</comment>
<evidence type="ECO:0000256" key="3">
    <source>
        <dbReference type="ARBA" id="ARBA00023125"/>
    </source>
</evidence>
<evidence type="ECO:0000313" key="6">
    <source>
        <dbReference type="EMBL" id="MFM0718925.1"/>
    </source>
</evidence>